<name>A0ABV7HM14_9GAMM</name>
<dbReference type="RefSeq" id="WP_382413535.1">
    <property type="nucleotide sequence ID" value="NZ_AP031500.1"/>
</dbReference>
<dbReference type="InterPro" id="IPR024787">
    <property type="entry name" value="EcsC"/>
</dbReference>
<accession>A0ABV7HM14</accession>
<keyword evidence="2" id="KW-1185">Reference proteome</keyword>
<protein>
    <submittedName>
        <fullName evidence="1">EcsC family protein</fullName>
    </submittedName>
</protein>
<dbReference type="PANTHER" id="PTHR41260">
    <property type="entry name" value="PROTEIN ECSC"/>
    <property type="match status" value="1"/>
</dbReference>
<gene>
    <name evidence="1" type="ORF">ACFOEB_00485</name>
</gene>
<comment type="caution">
    <text evidence="1">The sequence shown here is derived from an EMBL/GenBank/DDBJ whole genome shotgun (WGS) entry which is preliminary data.</text>
</comment>
<evidence type="ECO:0000313" key="2">
    <source>
        <dbReference type="Proteomes" id="UP001595548"/>
    </source>
</evidence>
<dbReference type="EMBL" id="JBHRTL010000001">
    <property type="protein sequence ID" value="MFC3153666.1"/>
    <property type="molecule type" value="Genomic_DNA"/>
</dbReference>
<proteinExistence type="predicted"/>
<sequence>MMHPDHLQQLTDAKRVLESPGIAARLSNALGTPIEKALDLLPKGAGELVTSATRKALEAAMKAALTGMNDDLKPPSKRLHKLTAAASGGIGGAFGLSALVVELPVSTTLMLRSIADIARSEGEALSEREAQLACLAVFALGGPSASDDGTETGYFGVRAAMAKAMSDALAHVSRHGMAQQGAPAMVRFMSQIAARFSIPVSEKVAAQSVPIIGAVGGATINTLFMDHFQKMASGHFVVRRLERLYGAREVKRQYALIPTSLS</sequence>
<reference evidence="2" key="1">
    <citation type="journal article" date="2019" name="Int. J. Syst. Evol. Microbiol.">
        <title>The Global Catalogue of Microorganisms (GCM) 10K type strain sequencing project: providing services to taxonomists for standard genome sequencing and annotation.</title>
        <authorList>
            <consortium name="The Broad Institute Genomics Platform"/>
            <consortium name="The Broad Institute Genome Sequencing Center for Infectious Disease"/>
            <person name="Wu L."/>
            <person name="Ma J."/>
        </authorList>
    </citation>
    <scope>NUCLEOTIDE SEQUENCE [LARGE SCALE GENOMIC DNA]</scope>
    <source>
        <strain evidence="2">KCTC 52141</strain>
    </source>
</reference>
<dbReference type="Proteomes" id="UP001595548">
    <property type="component" value="Unassembled WGS sequence"/>
</dbReference>
<dbReference type="PANTHER" id="PTHR41260:SF1">
    <property type="entry name" value="PROTEIN ECSC"/>
    <property type="match status" value="1"/>
</dbReference>
<dbReference type="Pfam" id="PF12787">
    <property type="entry name" value="EcsC"/>
    <property type="match status" value="1"/>
</dbReference>
<evidence type="ECO:0000313" key="1">
    <source>
        <dbReference type="EMBL" id="MFC3153666.1"/>
    </source>
</evidence>
<organism evidence="1 2">
    <name type="scientific">Gilvimarinus japonicus</name>
    <dbReference type="NCBI Taxonomy" id="1796469"/>
    <lineage>
        <taxon>Bacteria</taxon>
        <taxon>Pseudomonadati</taxon>
        <taxon>Pseudomonadota</taxon>
        <taxon>Gammaproteobacteria</taxon>
        <taxon>Cellvibrionales</taxon>
        <taxon>Cellvibrionaceae</taxon>
        <taxon>Gilvimarinus</taxon>
    </lineage>
</organism>